<organism evidence="2 3">
    <name type="scientific">Debaryomyces fabryi</name>
    <dbReference type="NCBI Taxonomy" id="58627"/>
    <lineage>
        <taxon>Eukaryota</taxon>
        <taxon>Fungi</taxon>
        <taxon>Dikarya</taxon>
        <taxon>Ascomycota</taxon>
        <taxon>Saccharomycotina</taxon>
        <taxon>Pichiomycetes</taxon>
        <taxon>Debaryomycetaceae</taxon>
        <taxon>Debaryomyces</taxon>
    </lineage>
</organism>
<evidence type="ECO:0000256" key="1">
    <source>
        <dbReference type="SAM" id="MobiDB-lite"/>
    </source>
</evidence>
<feature type="compositionally biased region" description="Acidic residues" evidence="1">
    <location>
        <begin position="98"/>
        <end position="111"/>
    </location>
</feature>
<feature type="compositionally biased region" description="Polar residues" evidence="1">
    <location>
        <begin position="78"/>
        <end position="93"/>
    </location>
</feature>
<sequence length="239" mass="27201">MAASLAEVKVNKRSIGELEDITNNDGYHNNKKMKMNMNFKSMYFKNEGEERKRPQQQRSPSPSDMSSSSPTKPRSKSVTFELSQNKQYENSPLLTPKDDDDDYNDGVEGTEDVGQVEASNETQNENPGARLGTNCDYLALTSSLRLLNTNKGKIEREIVDLSQMLDFHTKNSDKGEIIDFFSKLVDNKLNLPQQNKILRCPLIDWSKYHNGLTNVSKESFEACSNEKLLFRTLNLFNSK</sequence>
<evidence type="ECO:0000313" key="3">
    <source>
        <dbReference type="Proteomes" id="UP000054251"/>
    </source>
</evidence>
<dbReference type="RefSeq" id="XP_015466571.1">
    <property type="nucleotide sequence ID" value="XM_015612625.1"/>
</dbReference>
<dbReference type="AlphaFoldDB" id="A0A0V1PWN6"/>
<reference evidence="2 3" key="1">
    <citation type="submission" date="2015-11" db="EMBL/GenBank/DDBJ databases">
        <title>The genome of Debaryomyces fabryi.</title>
        <authorList>
            <person name="Tafer H."/>
            <person name="Lopandic K."/>
        </authorList>
    </citation>
    <scope>NUCLEOTIDE SEQUENCE [LARGE SCALE GENOMIC DNA]</scope>
    <source>
        <strain evidence="2 3">CBS 789</strain>
    </source>
</reference>
<dbReference type="GeneID" id="26840805"/>
<feature type="compositionally biased region" description="Polar residues" evidence="1">
    <location>
        <begin position="117"/>
        <end position="126"/>
    </location>
</feature>
<proteinExistence type="predicted"/>
<protein>
    <submittedName>
        <fullName evidence="2">Uncharacterized protein</fullName>
    </submittedName>
</protein>
<keyword evidence="3" id="KW-1185">Reference proteome</keyword>
<dbReference type="Proteomes" id="UP000054251">
    <property type="component" value="Unassembled WGS sequence"/>
</dbReference>
<feature type="compositionally biased region" description="Low complexity" evidence="1">
    <location>
        <begin position="56"/>
        <end position="72"/>
    </location>
</feature>
<gene>
    <name evidence="2" type="ORF">AC631_03796</name>
</gene>
<name>A0A0V1PWN6_9ASCO</name>
<accession>A0A0V1PWN6</accession>
<comment type="caution">
    <text evidence="2">The sequence shown here is derived from an EMBL/GenBank/DDBJ whole genome shotgun (WGS) entry which is preliminary data.</text>
</comment>
<dbReference type="OrthoDB" id="20473at2759"/>
<feature type="region of interest" description="Disordered" evidence="1">
    <location>
        <begin position="1"/>
        <end position="132"/>
    </location>
</feature>
<dbReference type="EMBL" id="LMYN01000087">
    <property type="protein sequence ID" value="KSA00469.1"/>
    <property type="molecule type" value="Genomic_DNA"/>
</dbReference>
<feature type="compositionally biased region" description="Low complexity" evidence="1">
    <location>
        <begin position="35"/>
        <end position="45"/>
    </location>
</feature>
<evidence type="ECO:0000313" key="2">
    <source>
        <dbReference type="EMBL" id="KSA00469.1"/>
    </source>
</evidence>